<sequence length="1105" mass="124113">MSAAIRCWTGCLAIIVLTVGASAEETGSAAMEEERFFETFVRPVLVNHCSECHGSEKQFAGLRLDSWTSIAEESDTAPVVISGDPDASLLIRAIRREGGLDMPPDDPLDEKSVEVLTHWVRNGAYWPTSAAIDDDRKPVQGHWAFQPIVSPEIPSLPSGSSRFARQWPRTTIDAFVIDKLQSQELLPAREADRRTLIRRASYAVTGLPPSSDAIERFVEDPAPDAYARLVDRLLASPQYGEHWARKWLDIARYSDSKGYVYAREERFWTHAWSYRDWVVNAFNEDRPYDEFLLMQLAADQVASSQQDLAAMGYLTLGRRFLGVKHDIIDDRIDVLTRGMLGLTVACARCHDHKFDPIPTADYYSLYGVFDSCLEREQSISDINTLDPAYVAELDKRQQAYDSRMSQVRQECADRVRQRITDYLAAQFELDEYPDESFGQLFQKSDLLPTVVHRWKEYLRDAQEQNDPVFYAWHRFAPLADLSEAEFIAQSQLISAELQNAAADQVHPLVAKAFVDPPQSISEMVEIHGKLFSAPEQDLDAALIAVRQGSNSPCEIPPGSIVEIELMMDIDSTQELWGLQAQVDRWIIQAEENDQRVRILIDRTTPVQPRVFRRGNPLRKQDAVSRHFLSLFSSEPPEPFSRGSGRLELAQRIIEPGNPLTARVIVNRVWGQYFGHPLVATPSDFGLRASPPSHPELLDSLATALIENHWSLKELHRRILLSATFRQSDQGCEDLTVRPAARRLDPENRWLWHWQPQRLTLEEMRDSFLSVTDDLDSRIGGKPVDTLWKSPFSQRRAIYGVVDRQFLPGLLRAFDFANPDLSIATRSETTVPQQSLFFLNHPLVLERARAISASVEAIASPDDRVEALFQTVLLRPPTPSERSDALHFVTSTDPHTQGDVPPTASDWSYGYGKLDEASSVVKHFTELPHFSGQAWQGGPAYPDPALGWVQLNESGGHPGNDRTHAAVRRWTAPHDMHIQIQSEIMHEPPQGDGIRAFIVTSSVPAGVVSQATVHQKSAKMNVDALLVAAGQTVDFLVDIGDNLGYDQFSWEIVVSEKGDDGTSSSHPANLVWDAKADFGTVNSEPLSAWEQLTQILLGTNEFLFVH</sequence>
<keyword evidence="1" id="KW-0732">Signal</keyword>
<dbReference type="RefSeq" id="WP_146405952.1">
    <property type="nucleotide sequence ID" value="NZ_SJPU01000001.1"/>
</dbReference>
<feature type="chain" id="PRO_5022892885" evidence="1">
    <location>
        <begin position="24"/>
        <end position="1105"/>
    </location>
</feature>
<reference evidence="5 6" key="1">
    <citation type="journal article" date="2020" name="Antonie Van Leeuwenhoek">
        <title>Rhodopirellula heiligendammensis sp. nov., Rhodopirellula pilleata sp. nov., and Rhodopirellula solitaria sp. nov. isolated from natural or artificial marine surfaces in Northern Germany and California, USA, and emended description of the genus Rhodopirellula.</title>
        <authorList>
            <person name="Kallscheuer N."/>
            <person name="Wiegand S."/>
            <person name="Jogler M."/>
            <person name="Boedeker C."/>
            <person name="Peeters S.H."/>
            <person name="Rast P."/>
            <person name="Heuer A."/>
            <person name="Jetten M.S.M."/>
            <person name="Rohde M."/>
            <person name="Jogler C."/>
        </authorList>
    </citation>
    <scope>NUCLEOTIDE SEQUENCE [LARGE SCALE GENOMIC DNA]</scope>
    <source>
        <strain evidence="5 6">Poly21</strain>
    </source>
</reference>
<keyword evidence="6" id="KW-1185">Reference proteome</keyword>
<dbReference type="PANTHER" id="PTHR35889">
    <property type="entry name" value="CYCLOINULO-OLIGOSACCHARIDE FRUCTANOTRANSFERASE-RELATED"/>
    <property type="match status" value="1"/>
</dbReference>
<accession>A0A5C6C8F8</accession>
<evidence type="ECO:0000259" key="3">
    <source>
        <dbReference type="Pfam" id="PF07587"/>
    </source>
</evidence>
<name>A0A5C6C8F8_9BACT</name>
<gene>
    <name evidence="5" type="ORF">Poly21_12100</name>
</gene>
<dbReference type="PANTHER" id="PTHR35889:SF3">
    <property type="entry name" value="F-BOX DOMAIN-CONTAINING PROTEIN"/>
    <property type="match status" value="1"/>
</dbReference>
<evidence type="ECO:0000259" key="4">
    <source>
        <dbReference type="Pfam" id="PF07635"/>
    </source>
</evidence>
<comment type="caution">
    <text evidence="5">The sequence shown here is derived from an EMBL/GenBank/DDBJ whole genome shotgun (WGS) entry which is preliminary data.</text>
</comment>
<dbReference type="Pfam" id="PF07635">
    <property type="entry name" value="PSCyt1"/>
    <property type="match status" value="1"/>
</dbReference>
<dbReference type="Pfam" id="PF07587">
    <property type="entry name" value="PSD1"/>
    <property type="match status" value="1"/>
</dbReference>
<feature type="domain" description="DUF1549" evidence="2">
    <location>
        <begin position="172"/>
        <end position="372"/>
    </location>
</feature>
<proteinExistence type="predicted"/>
<evidence type="ECO:0000259" key="2">
    <source>
        <dbReference type="Pfam" id="PF07583"/>
    </source>
</evidence>
<evidence type="ECO:0000313" key="6">
    <source>
        <dbReference type="Proteomes" id="UP000319908"/>
    </source>
</evidence>
<dbReference type="OrthoDB" id="127107at2"/>
<evidence type="ECO:0000256" key="1">
    <source>
        <dbReference type="SAM" id="SignalP"/>
    </source>
</evidence>
<feature type="domain" description="DUF1553" evidence="3">
    <location>
        <begin position="644"/>
        <end position="887"/>
    </location>
</feature>
<dbReference type="InterPro" id="IPR011429">
    <property type="entry name" value="Cyt_c_Planctomycete-type"/>
</dbReference>
<feature type="signal peptide" evidence="1">
    <location>
        <begin position="1"/>
        <end position="23"/>
    </location>
</feature>
<dbReference type="Proteomes" id="UP000319908">
    <property type="component" value="Unassembled WGS sequence"/>
</dbReference>
<organism evidence="5 6">
    <name type="scientific">Allorhodopirellula heiligendammensis</name>
    <dbReference type="NCBI Taxonomy" id="2714739"/>
    <lineage>
        <taxon>Bacteria</taxon>
        <taxon>Pseudomonadati</taxon>
        <taxon>Planctomycetota</taxon>
        <taxon>Planctomycetia</taxon>
        <taxon>Pirellulales</taxon>
        <taxon>Pirellulaceae</taxon>
        <taxon>Allorhodopirellula</taxon>
    </lineage>
</organism>
<evidence type="ECO:0000313" key="5">
    <source>
        <dbReference type="EMBL" id="TWU19039.1"/>
    </source>
</evidence>
<dbReference type="EMBL" id="SJPU01000001">
    <property type="protein sequence ID" value="TWU19039.1"/>
    <property type="molecule type" value="Genomic_DNA"/>
</dbReference>
<dbReference type="InterPro" id="IPR011444">
    <property type="entry name" value="DUF1549"/>
</dbReference>
<dbReference type="InterPro" id="IPR022655">
    <property type="entry name" value="DUF1553"/>
</dbReference>
<feature type="domain" description="Cytochrome C Planctomycete-type" evidence="4">
    <location>
        <begin position="49"/>
        <end position="106"/>
    </location>
</feature>
<dbReference type="Pfam" id="PF07583">
    <property type="entry name" value="PSCyt2"/>
    <property type="match status" value="1"/>
</dbReference>
<dbReference type="AlphaFoldDB" id="A0A5C6C8F8"/>
<protein>
    <submittedName>
        <fullName evidence="5">Planctomycete cytochrome C</fullName>
    </submittedName>
</protein>